<dbReference type="SUPFAM" id="SSF50814">
    <property type="entry name" value="Lipocalins"/>
    <property type="match status" value="1"/>
</dbReference>
<keyword evidence="1" id="KW-0732">Signal</keyword>
<protein>
    <submittedName>
        <fullName evidence="2">Uncharacterized protein</fullName>
    </submittedName>
</protein>
<organism evidence="2 3">
    <name type="scientific">Orchesella dallaii</name>
    <dbReference type="NCBI Taxonomy" id="48710"/>
    <lineage>
        <taxon>Eukaryota</taxon>
        <taxon>Metazoa</taxon>
        <taxon>Ecdysozoa</taxon>
        <taxon>Arthropoda</taxon>
        <taxon>Hexapoda</taxon>
        <taxon>Collembola</taxon>
        <taxon>Entomobryomorpha</taxon>
        <taxon>Entomobryoidea</taxon>
        <taxon>Orchesellidae</taxon>
        <taxon>Orchesellinae</taxon>
        <taxon>Orchesella</taxon>
    </lineage>
</organism>
<proteinExistence type="predicted"/>
<gene>
    <name evidence="2" type="ORF">ODALV1_LOCUS14300</name>
</gene>
<evidence type="ECO:0000313" key="2">
    <source>
        <dbReference type="EMBL" id="CAL8110497.1"/>
    </source>
</evidence>
<evidence type="ECO:0000256" key="1">
    <source>
        <dbReference type="SAM" id="SignalP"/>
    </source>
</evidence>
<comment type="caution">
    <text evidence="2">The sequence shown here is derived from an EMBL/GenBank/DDBJ whole genome shotgun (WGS) entry which is preliminary data.</text>
</comment>
<dbReference type="Proteomes" id="UP001642540">
    <property type="component" value="Unassembled WGS sequence"/>
</dbReference>
<accession>A0ABP1QVW9</accession>
<keyword evidence="3" id="KW-1185">Reference proteome</keyword>
<dbReference type="InterPro" id="IPR012674">
    <property type="entry name" value="Calycin"/>
</dbReference>
<dbReference type="EMBL" id="CAXLJM020000045">
    <property type="protein sequence ID" value="CAL8110497.1"/>
    <property type="molecule type" value="Genomic_DNA"/>
</dbReference>
<sequence>MIQFKLAFVCFVFATVLATAVGEGKTLRSEDVAEPCLGNFITQDYKDGWTNSDAVVNSTVFFPLTTKYHAILLSKNLFQTQEFETVTDAHIQGSCISSRRIDSWPKSNVTGYNGTSFTMLMSATNVARLYRFHLGFPDVVTGGGYASIALTDNESYNLFDFCFDNGLRSFAVASTKKALDQNTQNIIKAHVKSLGFQEKNFLNLNYDGCTEKDGVLSTSGNELPKPAEPQTLLLYRTSPIFTKKYVLPSYFYKKA</sequence>
<feature type="signal peptide" evidence="1">
    <location>
        <begin position="1"/>
        <end position="18"/>
    </location>
</feature>
<name>A0ABP1QVW9_9HEXA</name>
<reference evidence="2 3" key="1">
    <citation type="submission" date="2024-08" db="EMBL/GenBank/DDBJ databases">
        <authorList>
            <person name="Cucini C."/>
            <person name="Frati F."/>
        </authorList>
    </citation>
    <scope>NUCLEOTIDE SEQUENCE [LARGE SCALE GENOMIC DNA]</scope>
</reference>
<evidence type="ECO:0000313" key="3">
    <source>
        <dbReference type="Proteomes" id="UP001642540"/>
    </source>
</evidence>
<feature type="chain" id="PRO_5045785580" evidence="1">
    <location>
        <begin position="19"/>
        <end position="255"/>
    </location>
</feature>